<accession>B7PLN7</accession>
<dbReference type="HOGENOM" id="CLU_2628916_0_0_1"/>
<dbReference type="PaxDb" id="6945-B7PLN7"/>
<keyword evidence="3" id="KW-1185">Reference proteome</keyword>
<dbReference type="AlphaFoldDB" id="B7PLN7"/>
<dbReference type="EMBL" id="ABJB011031974">
    <property type="status" value="NOT_ANNOTATED_CDS"/>
    <property type="molecule type" value="Genomic_DNA"/>
</dbReference>
<dbReference type="EMBL" id="ABJB010732981">
    <property type="status" value="NOT_ANNOTATED_CDS"/>
    <property type="molecule type" value="Genomic_DNA"/>
</dbReference>
<dbReference type="Proteomes" id="UP000001555">
    <property type="component" value="Unassembled WGS sequence"/>
</dbReference>
<feature type="non-terminal residue" evidence="1">
    <location>
        <position position="1"/>
    </location>
</feature>
<dbReference type="EnsemblMetazoa" id="ISCW019195-RA">
    <property type="protein sequence ID" value="ISCW019195-PA"/>
    <property type="gene ID" value="ISCW019195"/>
</dbReference>
<dbReference type="EMBL" id="ABJB010851808">
    <property type="status" value="NOT_ANNOTATED_CDS"/>
    <property type="molecule type" value="Genomic_DNA"/>
</dbReference>
<proteinExistence type="predicted"/>
<sequence>QALQNKDSFSWMFNRTYLPKAGDPEYACVYANVTKLNGTGNYVFMQGWTTEKNTTTIILCITLIVKQNSVQLSSNVIV</sequence>
<gene>
    <name evidence="1" type="ORF">IscW_ISCW019195</name>
</gene>
<reference evidence="1 3" key="1">
    <citation type="submission" date="2008-03" db="EMBL/GenBank/DDBJ databases">
        <title>Annotation of Ixodes scapularis.</title>
        <authorList>
            <consortium name="Ixodes scapularis Genome Project Consortium"/>
            <person name="Caler E."/>
            <person name="Hannick L.I."/>
            <person name="Bidwell S."/>
            <person name="Joardar V."/>
            <person name="Thiagarajan M."/>
            <person name="Amedeo P."/>
            <person name="Galinsky K.J."/>
            <person name="Schobel S."/>
            <person name="Inman J."/>
            <person name="Hostetler J."/>
            <person name="Miller J."/>
            <person name="Hammond M."/>
            <person name="Megy K."/>
            <person name="Lawson D."/>
            <person name="Kodira C."/>
            <person name="Sutton G."/>
            <person name="Meyer J."/>
            <person name="Hill C.A."/>
            <person name="Birren B."/>
            <person name="Nene V."/>
            <person name="Collins F."/>
            <person name="Alarcon-Chaidez F."/>
            <person name="Wikel S."/>
            <person name="Strausberg R."/>
        </authorList>
    </citation>
    <scope>NUCLEOTIDE SEQUENCE [LARGE SCALE GENOMIC DNA]</scope>
    <source>
        <strain evidence="3">Wikel</strain>
        <strain evidence="1">Wikel colony</strain>
    </source>
</reference>
<dbReference type="VEuPathDB" id="VectorBase:ISCI019195"/>
<evidence type="ECO:0008006" key="4">
    <source>
        <dbReference type="Google" id="ProtNLM"/>
    </source>
</evidence>
<reference evidence="2" key="2">
    <citation type="submission" date="2020-05" db="UniProtKB">
        <authorList>
            <consortium name="EnsemblMetazoa"/>
        </authorList>
    </citation>
    <scope>IDENTIFICATION</scope>
    <source>
        <strain evidence="2">wikel</strain>
    </source>
</reference>
<protein>
    <recommendedName>
        <fullName evidence="4">Lipocalin</fullName>
    </recommendedName>
</protein>
<dbReference type="InParanoid" id="B7PLN7"/>
<dbReference type="EMBL" id="DS741466">
    <property type="protein sequence ID" value="EEC07509.1"/>
    <property type="molecule type" value="Genomic_DNA"/>
</dbReference>
<evidence type="ECO:0000313" key="1">
    <source>
        <dbReference type="EMBL" id="EEC07509.1"/>
    </source>
</evidence>
<dbReference type="VEuPathDB" id="VectorBase:ISCP_009155"/>
<evidence type="ECO:0000313" key="2">
    <source>
        <dbReference type="EnsemblMetazoa" id="ISCW019195-PA"/>
    </source>
</evidence>
<name>B7PLN7_IXOSC</name>
<evidence type="ECO:0000313" key="3">
    <source>
        <dbReference type="Proteomes" id="UP000001555"/>
    </source>
</evidence>
<dbReference type="EMBL" id="ABJB010905156">
    <property type="status" value="NOT_ANNOTATED_CDS"/>
    <property type="molecule type" value="Genomic_DNA"/>
</dbReference>
<dbReference type="EMBL" id="ABJB010392581">
    <property type="status" value="NOT_ANNOTATED_CDS"/>
    <property type="molecule type" value="Genomic_DNA"/>
</dbReference>
<organism>
    <name type="scientific">Ixodes scapularis</name>
    <name type="common">Black-legged tick</name>
    <name type="synonym">Deer tick</name>
    <dbReference type="NCBI Taxonomy" id="6945"/>
    <lineage>
        <taxon>Eukaryota</taxon>
        <taxon>Metazoa</taxon>
        <taxon>Ecdysozoa</taxon>
        <taxon>Arthropoda</taxon>
        <taxon>Chelicerata</taxon>
        <taxon>Arachnida</taxon>
        <taxon>Acari</taxon>
        <taxon>Parasitiformes</taxon>
        <taxon>Ixodida</taxon>
        <taxon>Ixodoidea</taxon>
        <taxon>Ixodidae</taxon>
        <taxon>Ixodinae</taxon>
        <taxon>Ixodes</taxon>
    </lineage>
</organism>
<dbReference type="VEuPathDB" id="VectorBase:ISCW019195"/>